<dbReference type="EMBL" id="CALSDN010000002">
    <property type="protein sequence ID" value="CAH6719198.1"/>
    <property type="molecule type" value="Genomic_DNA"/>
</dbReference>
<proteinExistence type="predicted"/>
<protein>
    <submittedName>
        <fullName evidence="1">Uncharacterized protein</fullName>
    </submittedName>
</protein>
<accession>A0ACA9Y2K6</accession>
<sequence>MIAKILPPANGKKLWRVKNKSPSQHESNTLACLQNSLRITSSGTKFTVKKPQSKRPKNKPGCKKDFVFVDLSPVKSEEKKDALAAHNESSDMLPPSPVSSIHSDESFGSHSDVSSIFDQRNYTLAEPFKFDQNELSANIEDLINQIPTNYNTKQNLMSNPIIPSTPVQKNTHQFETPVNQILRTPEILRSKSTGMISYDTPDSYKPQLSRSVSEPVNKIGHLDTFMNLNHQFESTFANTQAFDSSFINHQLVDHDDSFTNVDLEIDQNELQEFFSNNLDYINF</sequence>
<keyword evidence="2" id="KW-1185">Reference proteome</keyword>
<organism evidence="1 2">
    <name type="scientific">[Candida] jaroonii</name>
    <dbReference type="NCBI Taxonomy" id="467808"/>
    <lineage>
        <taxon>Eukaryota</taxon>
        <taxon>Fungi</taxon>
        <taxon>Dikarya</taxon>
        <taxon>Ascomycota</taxon>
        <taxon>Saccharomycotina</taxon>
        <taxon>Pichiomycetes</taxon>
        <taxon>Debaryomycetaceae</taxon>
        <taxon>Yamadazyma</taxon>
    </lineage>
</organism>
<evidence type="ECO:0000313" key="2">
    <source>
        <dbReference type="Proteomes" id="UP001152531"/>
    </source>
</evidence>
<gene>
    <name evidence="1" type="ORF">CLIB1444_02S03114</name>
</gene>
<name>A0ACA9Y2K6_9ASCO</name>
<comment type="caution">
    <text evidence="1">The sequence shown here is derived from an EMBL/GenBank/DDBJ whole genome shotgun (WGS) entry which is preliminary data.</text>
</comment>
<evidence type="ECO:0000313" key="1">
    <source>
        <dbReference type="EMBL" id="CAH6719198.1"/>
    </source>
</evidence>
<reference evidence="1" key="1">
    <citation type="submission" date="2022-06" db="EMBL/GenBank/DDBJ databases">
        <authorList>
            <person name="Legras J.-L."/>
            <person name="Devillers H."/>
            <person name="Grondin C."/>
        </authorList>
    </citation>
    <scope>NUCLEOTIDE SEQUENCE</scope>
    <source>
        <strain evidence="1">CLIB 1444</strain>
    </source>
</reference>
<dbReference type="Proteomes" id="UP001152531">
    <property type="component" value="Unassembled WGS sequence"/>
</dbReference>